<organism evidence="2 3">
    <name type="scientific">Heliomicrobium undosum</name>
    <dbReference type="NCBI Taxonomy" id="121734"/>
    <lineage>
        <taxon>Bacteria</taxon>
        <taxon>Bacillati</taxon>
        <taxon>Bacillota</taxon>
        <taxon>Clostridia</taxon>
        <taxon>Eubacteriales</taxon>
        <taxon>Heliobacteriaceae</taxon>
        <taxon>Heliomicrobium</taxon>
    </lineage>
</organism>
<dbReference type="AlphaFoldDB" id="A0A845LA02"/>
<dbReference type="InterPro" id="IPR041685">
    <property type="entry name" value="AAA_GajA/Old/RecF-like"/>
</dbReference>
<dbReference type="RefSeq" id="WP_161259965.1">
    <property type="nucleotide sequence ID" value="NZ_WXEY01000043.1"/>
</dbReference>
<comment type="caution">
    <text evidence="2">The sequence shown here is derived from an EMBL/GenBank/DDBJ whole genome shotgun (WGS) entry which is preliminary data.</text>
</comment>
<sequence>LYGKYFELSFHKDVTFLYGMNGCGKTTILNILHHIISGNLLNLRKYDFRYLELICADDKENHKSIKIKKSSINSNAPYEIVFEDISGVIYPLSSGDKSSIHDEFTFYKSINHDDDSIENEDLNVIKDSFSQVREKIRSVFTPIYLPLTRKDGNFDERFSRRPSRPRTESYLDSSVRRAVILVKDYNQNITYLENKRLESLKGEVLHKALLTQDFSIDELLLKNQSLSVEDRANVISAISDLRISVEEDLNTLIYKIEESKNSYYINEKHELEIISPIGFANYISAVSQLNKFRETSNIIRKANEVRKRLRSHITNLLSVVNNFFYDGGKEIYLDNAGLIKFRNLGTEEPGTSVTALSSGEKQILIFFVYIILGLRVSNNTGIFIIDEPELSLHLEWQQKFVPSLLNVTKEIQMVFATHSPEIIGDMLNNCVEVRGY</sequence>
<feature type="domain" description="Endonuclease GajA/Old nuclease/RecF-like AAA" evidence="1">
    <location>
        <begin position="4"/>
        <end position="423"/>
    </location>
</feature>
<dbReference type="Pfam" id="PF13175">
    <property type="entry name" value="AAA_15"/>
    <property type="match status" value="1"/>
</dbReference>
<feature type="non-terminal residue" evidence="2">
    <location>
        <position position="1"/>
    </location>
</feature>
<evidence type="ECO:0000313" key="2">
    <source>
        <dbReference type="EMBL" id="MZP31450.1"/>
    </source>
</evidence>
<keyword evidence="3" id="KW-1185">Reference proteome</keyword>
<gene>
    <name evidence="2" type="ORF">GTO91_17300</name>
</gene>
<dbReference type="SUPFAM" id="SSF52540">
    <property type="entry name" value="P-loop containing nucleoside triphosphate hydrolases"/>
    <property type="match status" value="1"/>
</dbReference>
<accession>A0A845LA02</accession>
<dbReference type="InterPro" id="IPR027417">
    <property type="entry name" value="P-loop_NTPase"/>
</dbReference>
<dbReference type="InterPro" id="IPR051396">
    <property type="entry name" value="Bact_Antivir_Def_Nuclease"/>
</dbReference>
<name>A0A845LA02_9FIRM</name>
<evidence type="ECO:0000313" key="3">
    <source>
        <dbReference type="Proteomes" id="UP000463470"/>
    </source>
</evidence>
<dbReference type="OrthoDB" id="1093370at2"/>
<evidence type="ECO:0000259" key="1">
    <source>
        <dbReference type="Pfam" id="PF13175"/>
    </source>
</evidence>
<dbReference type="PANTHER" id="PTHR43581:SF2">
    <property type="entry name" value="EXCINUCLEASE ATPASE SUBUNIT"/>
    <property type="match status" value="1"/>
</dbReference>
<proteinExistence type="predicted"/>
<dbReference type="Gene3D" id="3.40.50.300">
    <property type="entry name" value="P-loop containing nucleotide triphosphate hydrolases"/>
    <property type="match status" value="2"/>
</dbReference>
<dbReference type="EMBL" id="WXEY01000043">
    <property type="protein sequence ID" value="MZP31450.1"/>
    <property type="molecule type" value="Genomic_DNA"/>
</dbReference>
<reference evidence="2 3" key="1">
    <citation type="submission" date="2020-01" db="EMBL/GenBank/DDBJ databases">
        <title>Whole-genome sequence of Heliobacterium undosum DSM 13378.</title>
        <authorList>
            <person name="Kyndt J.A."/>
            <person name="Meyer T.E."/>
        </authorList>
    </citation>
    <scope>NUCLEOTIDE SEQUENCE [LARGE SCALE GENOMIC DNA]</scope>
    <source>
        <strain evidence="2 3">DSM 13378</strain>
    </source>
</reference>
<dbReference type="Proteomes" id="UP000463470">
    <property type="component" value="Unassembled WGS sequence"/>
</dbReference>
<dbReference type="PANTHER" id="PTHR43581">
    <property type="entry name" value="ATP/GTP PHOSPHATASE"/>
    <property type="match status" value="1"/>
</dbReference>
<protein>
    <submittedName>
        <fullName evidence="2">AAA family ATPase</fullName>
    </submittedName>
</protein>